<name>T1BTU8_9ZZZZ</name>
<reference evidence="4" key="2">
    <citation type="journal article" date="2014" name="ISME J.">
        <title>Microbial stratification in low pH oxic and suboxic macroscopic growths along an acid mine drainage.</title>
        <authorList>
            <person name="Mendez-Garcia C."/>
            <person name="Mesa V."/>
            <person name="Sprenger R.R."/>
            <person name="Richter M."/>
            <person name="Diez M.S."/>
            <person name="Solano J."/>
            <person name="Bargiela R."/>
            <person name="Golyshina O.V."/>
            <person name="Manteca A."/>
            <person name="Ramos J.L."/>
            <person name="Gallego J.R."/>
            <person name="Llorente I."/>
            <person name="Martins Dos Santos V.A."/>
            <person name="Jensen O.N."/>
            <person name="Pelaez A.I."/>
            <person name="Sanchez J."/>
            <person name="Ferrer M."/>
        </authorList>
    </citation>
    <scope>NUCLEOTIDE SEQUENCE</scope>
</reference>
<dbReference type="GO" id="GO:0008233">
    <property type="term" value="F:peptidase activity"/>
    <property type="evidence" value="ECO:0007669"/>
    <property type="project" value="UniProtKB-KW"/>
</dbReference>
<dbReference type="InterPro" id="IPR001353">
    <property type="entry name" value="Proteasome_sua/b"/>
</dbReference>
<dbReference type="GO" id="GO:0005839">
    <property type="term" value="C:proteasome core complex"/>
    <property type="evidence" value="ECO:0007669"/>
    <property type="project" value="InterPro"/>
</dbReference>
<dbReference type="PANTHER" id="PTHR32194:SF0">
    <property type="entry name" value="ATP-DEPENDENT PROTEASE SUBUNIT HSLV"/>
    <property type="match status" value="1"/>
</dbReference>
<dbReference type="Gene3D" id="3.60.20.10">
    <property type="entry name" value="Glutamine Phosphoribosylpyrophosphate, subunit 1, domain 1"/>
    <property type="match status" value="1"/>
</dbReference>
<sequence>TKLFRIDQNIGVTIAGLVGDAQVLTRYLRAEVALYRLRRNGPLTAEGAATLLANILSGNRYYPYYAWLILGGVDPKGNHVFSVDPAGGCIEDRFVSVGSGSTFTYGLLEENYSRDMSTSDAVDLALRGLTAAMKRDSASGDGYLVHVITPKEYREFSEDEIFKRLKALKIPLPPALP</sequence>
<dbReference type="AlphaFoldDB" id="T1BTU8"/>
<dbReference type="GO" id="GO:0005737">
    <property type="term" value="C:cytoplasm"/>
    <property type="evidence" value="ECO:0007669"/>
    <property type="project" value="TreeGrafter"/>
</dbReference>
<evidence type="ECO:0000256" key="1">
    <source>
        <dbReference type="ARBA" id="ARBA00022490"/>
    </source>
</evidence>
<gene>
    <name evidence="4" type="ORF">B1B_04148</name>
</gene>
<dbReference type="GO" id="GO:0051603">
    <property type="term" value="P:proteolysis involved in protein catabolic process"/>
    <property type="evidence" value="ECO:0007669"/>
    <property type="project" value="InterPro"/>
</dbReference>
<evidence type="ECO:0000256" key="3">
    <source>
        <dbReference type="ARBA" id="ARBA00022801"/>
    </source>
</evidence>
<feature type="non-terminal residue" evidence="4">
    <location>
        <position position="1"/>
    </location>
</feature>
<keyword evidence="3 4" id="KW-0378">Hydrolase</keyword>
<organism evidence="4">
    <name type="scientific">mine drainage metagenome</name>
    <dbReference type="NCBI Taxonomy" id="410659"/>
    <lineage>
        <taxon>unclassified sequences</taxon>
        <taxon>metagenomes</taxon>
        <taxon>ecological metagenomes</taxon>
    </lineage>
</organism>
<dbReference type="Pfam" id="PF00227">
    <property type="entry name" value="Proteasome"/>
    <property type="match status" value="1"/>
</dbReference>
<dbReference type="EC" id="3.4.25.-" evidence="4"/>
<accession>T1BTU8</accession>
<evidence type="ECO:0000313" key="4">
    <source>
        <dbReference type="EMBL" id="EQD71983.1"/>
    </source>
</evidence>
<protein>
    <submittedName>
        <fullName evidence="4">Proteasome, alpha and beta subunits</fullName>
        <ecNumber evidence="4">3.4.25.-</ecNumber>
    </submittedName>
</protein>
<dbReference type="InterPro" id="IPR023333">
    <property type="entry name" value="Proteasome_suB-type"/>
</dbReference>
<dbReference type="PANTHER" id="PTHR32194">
    <property type="entry name" value="METALLOPROTEASE TLDD"/>
    <property type="match status" value="1"/>
</dbReference>
<evidence type="ECO:0000256" key="2">
    <source>
        <dbReference type="ARBA" id="ARBA00022670"/>
    </source>
</evidence>
<comment type="caution">
    <text evidence="4">The sequence shown here is derived from an EMBL/GenBank/DDBJ whole genome shotgun (WGS) entry which is preliminary data.</text>
</comment>
<keyword evidence="2" id="KW-0645">Protease</keyword>
<dbReference type="PROSITE" id="PS51476">
    <property type="entry name" value="PROTEASOME_BETA_2"/>
    <property type="match status" value="1"/>
</dbReference>
<keyword evidence="4" id="KW-0647">Proteasome</keyword>
<proteinExistence type="predicted"/>
<dbReference type="EMBL" id="AUZY01002605">
    <property type="protein sequence ID" value="EQD71983.1"/>
    <property type="molecule type" value="Genomic_DNA"/>
</dbReference>
<dbReference type="InterPro" id="IPR029055">
    <property type="entry name" value="Ntn_hydrolases_N"/>
</dbReference>
<reference evidence="4" key="1">
    <citation type="submission" date="2013-08" db="EMBL/GenBank/DDBJ databases">
        <authorList>
            <person name="Mendez C."/>
            <person name="Richter M."/>
            <person name="Ferrer M."/>
            <person name="Sanchez J."/>
        </authorList>
    </citation>
    <scope>NUCLEOTIDE SEQUENCE</scope>
</reference>
<dbReference type="SUPFAM" id="SSF56235">
    <property type="entry name" value="N-terminal nucleophile aminohydrolases (Ntn hydrolases)"/>
    <property type="match status" value="1"/>
</dbReference>
<keyword evidence="1" id="KW-0963">Cytoplasm</keyword>